<keyword evidence="7" id="KW-1185">Reference proteome</keyword>
<evidence type="ECO:0000256" key="1">
    <source>
        <dbReference type="ARBA" id="ARBA00004123"/>
    </source>
</evidence>
<accession>A0A9P6RXP8</accession>
<comment type="subcellular location">
    <subcellularLocation>
        <location evidence="1">Nucleus</location>
    </subcellularLocation>
</comment>
<feature type="compositionally biased region" description="Basic and acidic residues" evidence="4">
    <location>
        <begin position="591"/>
        <end position="603"/>
    </location>
</feature>
<dbReference type="PANTHER" id="PTHR15321">
    <property type="entry name" value="TUMOR SUPPRESSOR P53-BINDING PROTEIN 1"/>
    <property type="match status" value="1"/>
</dbReference>
<feature type="compositionally biased region" description="Polar residues" evidence="4">
    <location>
        <begin position="535"/>
        <end position="544"/>
    </location>
</feature>
<protein>
    <recommendedName>
        <fullName evidence="5">BRCT domain-containing protein</fullName>
    </recommendedName>
</protein>
<feature type="compositionally biased region" description="Polar residues" evidence="4">
    <location>
        <begin position="218"/>
        <end position="250"/>
    </location>
</feature>
<feature type="region of interest" description="Disordered" evidence="4">
    <location>
        <begin position="569"/>
        <end position="626"/>
    </location>
</feature>
<gene>
    <name evidence="6" type="ORF">BGZ99_002360</name>
</gene>
<dbReference type="Pfam" id="PF00533">
    <property type="entry name" value="BRCT"/>
    <property type="match status" value="1"/>
</dbReference>
<evidence type="ECO:0000256" key="3">
    <source>
        <dbReference type="ARBA" id="ARBA00023242"/>
    </source>
</evidence>
<dbReference type="EMBL" id="JAAAIP010000017">
    <property type="protein sequence ID" value="KAG0329354.1"/>
    <property type="molecule type" value="Genomic_DNA"/>
</dbReference>
<feature type="region of interest" description="Disordered" evidence="4">
    <location>
        <begin position="403"/>
        <end position="554"/>
    </location>
</feature>
<organism evidence="6 7">
    <name type="scientific">Dissophora globulifera</name>
    <dbReference type="NCBI Taxonomy" id="979702"/>
    <lineage>
        <taxon>Eukaryota</taxon>
        <taxon>Fungi</taxon>
        <taxon>Fungi incertae sedis</taxon>
        <taxon>Mucoromycota</taxon>
        <taxon>Mortierellomycotina</taxon>
        <taxon>Mortierellomycetes</taxon>
        <taxon>Mortierellales</taxon>
        <taxon>Mortierellaceae</taxon>
        <taxon>Dissophora</taxon>
    </lineage>
</organism>
<sequence length="1152" mass="124329">MAHPAPRKSTSKSPPILPPEFLTPTPPDISLRGAQKSSSTAFGFLKLSGQISQNDERLPQPSPSQQNAGESESGGSAPQSVSLPEIPFLDDSPANYGVGHPYTQVASSASSSTPAASQPRQSQLSQSHPSYSSYTRTSQSQSVEVHSQISASGISQSVAAETSFTHHSDHGSHSTSDESGSNRTNNSFGTNSFGTNSSGSMNNNSSDSQASDMSFSNAETSTPRHTPIRQSTTASQRSPSTAESGKSLSPTARIAAAHQRGRAASTPTQNKPFKTIPEHEIVEVLDDEPTQATDAFGTDPSVEEIEAAFHSQPGRADDNATQELPGTDLEDDFPITSIPSSLEILDSAGSTPPSAKSRVRHSRSRISASGELSAADQHYLSSDDDDEASRSTLNKLDLNITQSQSNINISSLPSRSRRASGTLTAVASVSPVAEQNEAPVSSTSNTSDSHHEELLSVSETQDIPETGTAEAHVSSRERSSTPSGSRRSRSPTPPRRRQARRSPRPSTSSSQDLPSSQLSTSHTPSDSFVNLLKSAASQDTSSKPAFTPVPKRQRRKVVETNILQVVSSVGDEEFWEGSRKTTTTTTTTRTTAEEREEHEHHGQPEQLVRSRSGSHDISSFPDDQPLELDFEDIASVPPAARDELTQDPGPSTPRRSARGSQKVISPSSPKPSPKPRTSQSRELRRRSSSQNEEPSASPRRTLRRLHSSTEGLRMYKANDAVWARWRASYYAGIVGRKTQELYHIDFLDNSTTSVEAHHMRPLKLRLGAEVMAKKTDVMDYAAIVEGMQMVLDPTLSRVDVQFEDGTEANLGLHDINLTEAMMAKLDVDMDWDKDRVSHTDTDTDTVQAAPSSLPLIPESSSLIVRQTSLVSASPGTPRKSKGKGRAVALDRSFSGPEPSTPSRRGRNDSLPVFGMSSPSRRGGSPLFKDLHFVLSLSVADQTDLEARIASKIKEHGGTTLPHFGSVIDAGNAAPETLLISFSTRRTPKYLDALALNVPRLSHRWIEDCCEERKLLAYQSYLLPTGFSKELDTIVSSAPLTDRGVFDGLRIGLCGLPNFKNTWTRTLQAAGATAVSVTAKTGPLDCNYVVFSNQAIYDQYVKVQGTGSMLSDEWLIQCLINQRVMPIRGHACYSDFRARSTSTTGGNSSGSSS</sequence>
<proteinExistence type="predicted"/>
<dbReference type="GO" id="GO:0000077">
    <property type="term" value="P:DNA damage checkpoint signaling"/>
    <property type="evidence" value="ECO:0007669"/>
    <property type="project" value="TreeGrafter"/>
</dbReference>
<evidence type="ECO:0000313" key="7">
    <source>
        <dbReference type="Proteomes" id="UP000738325"/>
    </source>
</evidence>
<dbReference type="AlphaFoldDB" id="A0A9P6RXP8"/>
<feature type="compositionally biased region" description="Basic residues" evidence="4">
    <location>
        <begin position="486"/>
        <end position="503"/>
    </location>
</feature>
<dbReference type="InterPro" id="IPR036420">
    <property type="entry name" value="BRCT_dom_sf"/>
</dbReference>
<feature type="compositionally biased region" description="Basic residues" evidence="4">
    <location>
        <begin position="1"/>
        <end position="10"/>
    </location>
</feature>
<keyword evidence="3" id="KW-0539">Nucleus</keyword>
<dbReference type="PROSITE" id="PS50172">
    <property type="entry name" value="BRCT"/>
    <property type="match status" value="2"/>
</dbReference>
<dbReference type="InterPro" id="IPR047250">
    <property type="entry name" value="BRCT_p53bp1-like_rpt2"/>
</dbReference>
<feature type="compositionally biased region" description="Low complexity" evidence="4">
    <location>
        <begin position="504"/>
        <end position="521"/>
    </location>
</feature>
<feature type="compositionally biased region" description="Polar residues" evidence="4">
    <location>
        <begin position="63"/>
        <end position="82"/>
    </location>
</feature>
<dbReference type="GO" id="GO:0042393">
    <property type="term" value="F:histone binding"/>
    <property type="evidence" value="ECO:0007669"/>
    <property type="project" value="TreeGrafter"/>
</dbReference>
<feature type="region of interest" description="Disordered" evidence="4">
    <location>
        <begin position="869"/>
        <end position="921"/>
    </location>
</feature>
<dbReference type="GO" id="GO:0045944">
    <property type="term" value="P:positive regulation of transcription by RNA polymerase II"/>
    <property type="evidence" value="ECO:0007669"/>
    <property type="project" value="TreeGrafter"/>
</dbReference>
<name>A0A9P6RXP8_9FUNG</name>
<feature type="compositionally biased region" description="Low complexity" evidence="4">
    <location>
        <begin position="177"/>
        <end position="217"/>
    </location>
</feature>
<evidence type="ECO:0000256" key="4">
    <source>
        <dbReference type="SAM" id="MobiDB-lite"/>
    </source>
</evidence>
<feature type="region of interest" description="Disordered" evidence="4">
    <location>
        <begin position="1"/>
        <end position="390"/>
    </location>
</feature>
<feature type="compositionally biased region" description="Low complexity" evidence="4">
    <location>
        <begin position="103"/>
        <end position="142"/>
    </location>
</feature>
<dbReference type="OrthoDB" id="129353at2759"/>
<dbReference type="CDD" id="cd17745">
    <property type="entry name" value="BRCT_p53bp1_rpt1"/>
    <property type="match status" value="1"/>
</dbReference>
<evidence type="ECO:0000313" key="6">
    <source>
        <dbReference type="EMBL" id="KAG0329354.1"/>
    </source>
</evidence>
<feature type="compositionally biased region" description="Basic and acidic residues" evidence="4">
    <location>
        <begin position="164"/>
        <end position="176"/>
    </location>
</feature>
<comment type="caution">
    <text evidence="6">The sequence shown here is derived from an EMBL/GenBank/DDBJ whole genome shotgun (WGS) entry which is preliminary data.</text>
</comment>
<dbReference type="InterPro" id="IPR001357">
    <property type="entry name" value="BRCT_dom"/>
</dbReference>
<feature type="compositionally biased region" description="Polar residues" evidence="4">
    <location>
        <begin position="438"/>
        <end position="447"/>
    </location>
</feature>
<evidence type="ECO:0000256" key="2">
    <source>
        <dbReference type="ARBA" id="ARBA00022763"/>
    </source>
</evidence>
<keyword evidence="2" id="KW-0227">DNA damage</keyword>
<dbReference type="Proteomes" id="UP000738325">
    <property type="component" value="Unassembled WGS sequence"/>
</dbReference>
<reference evidence="6" key="1">
    <citation type="journal article" date="2020" name="Fungal Divers.">
        <title>Resolving the Mortierellaceae phylogeny through synthesis of multi-gene phylogenetics and phylogenomics.</title>
        <authorList>
            <person name="Vandepol N."/>
            <person name="Liber J."/>
            <person name="Desiro A."/>
            <person name="Na H."/>
            <person name="Kennedy M."/>
            <person name="Barry K."/>
            <person name="Grigoriev I.V."/>
            <person name="Miller A.N."/>
            <person name="O'Donnell K."/>
            <person name="Stajich J.E."/>
            <person name="Bonito G."/>
        </authorList>
    </citation>
    <scope>NUCLEOTIDE SEQUENCE</scope>
    <source>
        <strain evidence="6">REB-010B</strain>
    </source>
</reference>
<feature type="domain" description="BRCT" evidence="5">
    <location>
        <begin position="922"/>
        <end position="1022"/>
    </location>
</feature>
<evidence type="ECO:0000259" key="5">
    <source>
        <dbReference type="PROSITE" id="PS50172"/>
    </source>
</evidence>
<dbReference type="InterPro" id="IPR047252">
    <property type="entry name" value="TP53BP1-like"/>
</dbReference>
<dbReference type="Pfam" id="PF18428">
    <property type="entry name" value="BRCT_3"/>
    <property type="match status" value="1"/>
</dbReference>
<feature type="region of interest" description="Disordered" evidence="4">
    <location>
        <begin position="640"/>
        <end position="705"/>
    </location>
</feature>
<dbReference type="Gene3D" id="3.40.50.10190">
    <property type="entry name" value="BRCT domain"/>
    <property type="match status" value="2"/>
</dbReference>
<dbReference type="CDD" id="cd17724">
    <property type="entry name" value="BRCT_p53bp1_rpt2"/>
    <property type="match status" value="1"/>
</dbReference>
<feature type="compositionally biased region" description="Low complexity" evidence="4">
    <location>
        <begin position="581"/>
        <end position="590"/>
    </location>
</feature>
<dbReference type="SUPFAM" id="SSF52113">
    <property type="entry name" value="BRCT domain"/>
    <property type="match status" value="2"/>
</dbReference>
<dbReference type="PANTHER" id="PTHR15321:SF3">
    <property type="entry name" value="TP53-BINDING PROTEIN 1"/>
    <property type="match status" value="1"/>
</dbReference>
<feature type="compositionally biased region" description="Polar residues" evidence="4">
    <location>
        <begin position="143"/>
        <end position="160"/>
    </location>
</feature>
<dbReference type="GO" id="GO:0005634">
    <property type="term" value="C:nucleus"/>
    <property type="evidence" value="ECO:0007669"/>
    <property type="project" value="UniProtKB-SubCell"/>
</dbReference>
<dbReference type="Gene3D" id="2.30.30.140">
    <property type="match status" value="1"/>
</dbReference>
<feature type="domain" description="BRCT" evidence="5">
    <location>
        <begin position="1040"/>
        <end position="1131"/>
    </location>
</feature>
<dbReference type="SMART" id="SM00292">
    <property type="entry name" value="BRCT"/>
    <property type="match status" value="2"/>
</dbReference>
<dbReference type="InterPro" id="IPR047249">
    <property type="entry name" value="BRCT_p53bp1-like_rpt1"/>
</dbReference>